<proteinExistence type="predicted"/>
<organism evidence="7 8">
    <name type="scientific">Aspergillus viridinutans</name>
    <dbReference type="NCBI Taxonomy" id="75553"/>
    <lineage>
        <taxon>Eukaryota</taxon>
        <taxon>Fungi</taxon>
        <taxon>Dikarya</taxon>
        <taxon>Ascomycota</taxon>
        <taxon>Pezizomycotina</taxon>
        <taxon>Eurotiomycetes</taxon>
        <taxon>Eurotiomycetidae</taxon>
        <taxon>Eurotiales</taxon>
        <taxon>Aspergillaceae</taxon>
        <taxon>Aspergillus</taxon>
        <taxon>Aspergillus subgen. Fumigati</taxon>
    </lineage>
</organism>
<dbReference type="RefSeq" id="XP_043126903.1">
    <property type="nucleotide sequence ID" value="XM_043270968.1"/>
</dbReference>
<dbReference type="GeneID" id="66935773"/>
<dbReference type="AlphaFoldDB" id="A0A9P3F366"/>
<feature type="domain" description="FAD-binding" evidence="6">
    <location>
        <begin position="114"/>
        <end position="370"/>
    </location>
</feature>
<dbReference type="PANTHER" id="PTHR47178:SF6">
    <property type="entry name" value="FAD-BINDING DOMAIN-CONTAINING PROTEIN"/>
    <property type="match status" value="1"/>
</dbReference>
<name>A0A9P3F366_ASPVI</name>
<protein>
    <recommendedName>
        <fullName evidence="6">FAD-binding domain-containing protein</fullName>
    </recommendedName>
</protein>
<comment type="caution">
    <text evidence="7">The sequence shown here is derived from an EMBL/GenBank/DDBJ whole genome shotgun (WGS) entry which is preliminary data.</text>
</comment>
<dbReference type="GO" id="GO:0071949">
    <property type="term" value="F:FAD binding"/>
    <property type="evidence" value="ECO:0007669"/>
    <property type="project" value="InterPro"/>
</dbReference>
<evidence type="ECO:0000256" key="5">
    <source>
        <dbReference type="ARBA" id="ARBA00023033"/>
    </source>
</evidence>
<sequence>MHVLIVGGGLGGLSLAQCLRKQGISFEIFERDENADSRFQGWAIAIHSIIDQITTAFPSDMPDLKEATNHLAPLNLPAQIGLYFPGREGRLGVQDSPELPIIRSERRRLRDWLATNLDIQWGKRVRRVKHDDNGVAVFFEDGTSATGDILVGADGIKSVVREHLLQKPSDQVLNLIPLAAIVGELDLHGKAFARQLALGHSAYIFISPDLGFWNFGGLHHVYPDGVSGRHYWMFMEPDAHVAEPTHWLQRATQEEKLAYVLEKVGKLPPKFREIFEATPASGIKAEPHIWRDLELEAESVPAGRVILMGDAAHAMTPFRGEGGYHTFIDALQLSRMLGSVDVRDIEAVKAAVAAYNAEMLERGVEAVRNSRNDQQARNTARKSKVVSAMQEAKPLPEVEIVLETRA</sequence>
<keyword evidence="3" id="KW-0274">FAD</keyword>
<evidence type="ECO:0000313" key="7">
    <source>
        <dbReference type="EMBL" id="GIK03717.1"/>
    </source>
</evidence>
<evidence type="ECO:0000256" key="4">
    <source>
        <dbReference type="ARBA" id="ARBA00023002"/>
    </source>
</evidence>
<dbReference type="Proteomes" id="UP000710440">
    <property type="component" value="Unassembled WGS sequence"/>
</dbReference>
<keyword evidence="2" id="KW-0285">Flavoprotein</keyword>
<dbReference type="OrthoDB" id="47494at2759"/>
<dbReference type="GO" id="GO:0004497">
    <property type="term" value="F:monooxygenase activity"/>
    <property type="evidence" value="ECO:0007669"/>
    <property type="project" value="UniProtKB-KW"/>
</dbReference>
<keyword evidence="8" id="KW-1185">Reference proteome</keyword>
<evidence type="ECO:0000256" key="3">
    <source>
        <dbReference type="ARBA" id="ARBA00022827"/>
    </source>
</evidence>
<keyword evidence="4" id="KW-0560">Oxidoreductase</keyword>
<dbReference type="InterPro" id="IPR002938">
    <property type="entry name" value="FAD-bd"/>
</dbReference>
<evidence type="ECO:0000259" key="6">
    <source>
        <dbReference type="Pfam" id="PF01494"/>
    </source>
</evidence>
<gene>
    <name evidence="7" type="ORF">Aspvir_007791</name>
</gene>
<dbReference type="PANTHER" id="PTHR47178">
    <property type="entry name" value="MONOOXYGENASE, FAD-BINDING"/>
    <property type="match status" value="1"/>
</dbReference>
<dbReference type="EMBL" id="BOPL01000005">
    <property type="protein sequence ID" value="GIK03717.1"/>
    <property type="molecule type" value="Genomic_DNA"/>
</dbReference>
<comment type="cofactor">
    <cofactor evidence="1">
        <name>FAD</name>
        <dbReference type="ChEBI" id="CHEBI:57692"/>
    </cofactor>
</comment>
<evidence type="ECO:0000256" key="1">
    <source>
        <dbReference type="ARBA" id="ARBA00001974"/>
    </source>
</evidence>
<evidence type="ECO:0000313" key="8">
    <source>
        <dbReference type="Proteomes" id="UP000710440"/>
    </source>
</evidence>
<keyword evidence="5" id="KW-0503">Monooxygenase</keyword>
<accession>A0A9P3F366</accession>
<dbReference type="PRINTS" id="PR00420">
    <property type="entry name" value="RNGMNOXGNASE"/>
</dbReference>
<dbReference type="Pfam" id="PF01494">
    <property type="entry name" value="FAD_binding_3"/>
    <property type="match status" value="1"/>
</dbReference>
<evidence type="ECO:0000256" key="2">
    <source>
        <dbReference type="ARBA" id="ARBA00022630"/>
    </source>
</evidence>
<dbReference type="Pfam" id="PF13450">
    <property type="entry name" value="NAD_binding_8"/>
    <property type="match status" value="1"/>
</dbReference>
<dbReference type="Gene3D" id="3.50.50.60">
    <property type="entry name" value="FAD/NAD(P)-binding domain"/>
    <property type="match status" value="1"/>
</dbReference>
<reference evidence="7 8" key="1">
    <citation type="submission" date="2021-02" db="EMBL/GenBank/DDBJ databases">
        <title>Pan-genome distribution and transcriptional activeness of fungal secondary metabolism genes in Aspergillus section Fumigati.</title>
        <authorList>
            <person name="Takahashi H."/>
            <person name="Umemura M."/>
            <person name="Ninomiya A."/>
            <person name="Kusuya Y."/>
            <person name="Urayama S."/>
            <person name="Shimizu M."/>
            <person name="Watanabe A."/>
            <person name="Kamei K."/>
            <person name="Yaguchi T."/>
            <person name="Hagiwara D."/>
        </authorList>
    </citation>
    <scope>NUCLEOTIDE SEQUENCE [LARGE SCALE GENOMIC DNA]</scope>
    <source>
        <strain evidence="7 8">IFM 47045</strain>
    </source>
</reference>
<dbReference type="SUPFAM" id="SSF51905">
    <property type="entry name" value="FAD/NAD(P)-binding domain"/>
    <property type="match status" value="1"/>
</dbReference>
<dbReference type="InterPro" id="IPR036188">
    <property type="entry name" value="FAD/NAD-bd_sf"/>
</dbReference>